<sequence length="783" mass="89168">MHFILSKQENKAFYLFDGRDYTVGRKDCDILIKDDTSISRKHATLSVKQGKMYITDLGAKYKTFVNSVPLLPQEITALKVDDEIKFGMLQSIFTVKEQKLNVTTSGLNPDEKKVLARVLKRLDGNVAANWSKECSYLTVREIMLTLKVLCALIEKQPIVTINFWTDYIKHVNENRPPPDPRDYKAAYAENVLNKNFNFKEDCCRKSLFKNKVFIFKNKVSKAKIEAVIKLAVTNDMNKIIIHYTFLYEVRNHYFVGGTSFHWNEKIFAKKHLSSSNPQYLLIQDGTENSDNTFTDMISHLHSLGKRSIPFQEIAMAVVLASCEKDCNPDFDRTGTLLKEKEQIIFTSDILAPETQTQDYKAEDLSSIIVPETVENALPCGTNMDSDKSKESCVSSVKREAEDLGNHNKKPKLEDTEEKETYSNVFPGGSRAENNIVTSTQKQISPDIVKSSEPYTSFSEKDSPTDKNEKNFKRAAQEVNSNEKRRRLDEKQMNIDGWLTASKNTPIAGENSKSIDLTLDDEVVICTRKEKNIADDSNVDDQVKKNKRPFSFDRCSTASKPKLITKMSEFLKPTNPSGTTTRDTIVIDLDSPSTSGKRSCDNTSPNRSAKKQVLMNPFSLKSKDTKNDTNRFEKNTIIKENTKTNNPFPSLKKSKPSSNQDTTKEVQKPVSVPYRFNVTVIDTEMDENHGWLSRNSILKDEVDNTFKIFDETMQKFMESFRNCIIVEKQDLVVKRPAISSETTTSTTAKTNFKKFKKVQPLHIQTSIIPRARYVDTLNSDIEVM</sequence>
<keyword evidence="2" id="KW-1185">Reference proteome</keyword>
<evidence type="ECO:0000313" key="2">
    <source>
        <dbReference type="Proteomes" id="UP001056778"/>
    </source>
</evidence>
<dbReference type="Proteomes" id="UP001056778">
    <property type="component" value="Chromosome 1"/>
</dbReference>
<name>A0ACB9TWR1_HOLOL</name>
<evidence type="ECO:0000313" key="1">
    <source>
        <dbReference type="EMBL" id="KAI4471197.1"/>
    </source>
</evidence>
<gene>
    <name evidence="1" type="ORF">MML48_1g18970</name>
</gene>
<dbReference type="EMBL" id="CM043015">
    <property type="protein sequence ID" value="KAI4471197.1"/>
    <property type="molecule type" value="Genomic_DNA"/>
</dbReference>
<comment type="caution">
    <text evidence="1">The sequence shown here is derived from an EMBL/GenBank/DDBJ whole genome shotgun (WGS) entry which is preliminary data.</text>
</comment>
<organism evidence="1 2">
    <name type="scientific">Holotrichia oblita</name>
    <name type="common">Chafer beetle</name>
    <dbReference type="NCBI Taxonomy" id="644536"/>
    <lineage>
        <taxon>Eukaryota</taxon>
        <taxon>Metazoa</taxon>
        <taxon>Ecdysozoa</taxon>
        <taxon>Arthropoda</taxon>
        <taxon>Hexapoda</taxon>
        <taxon>Insecta</taxon>
        <taxon>Pterygota</taxon>
        <taxon>Neoptera</taxon>
        <taxon>Endopterygota</taxon>
        <taxon>Coleoptera</taxon>
        <taxon>Polyphaga</taxon>
        <taxon>Scarabaeiformia</taxon>
        <taxon>Scarabaeidae</taxon>
        <taxon>Melolonthinae</taxon>
        <taxon>Holotrichia</taxon>
    </lineage>
</organism>
<reference evidence="1" key="1">
    <citation type="submission" date="2022-04" db="EMBL/GenBank/DDBJ databases">
        <title>Chromosome-scale genome assembly of Holotrichia oblita Faldermann.</title>
        <authorList>
            <person name="Rongchong L."/>
        </authorList>
    </citation>
    <scope>NUCLEOTIDE SEQUENCE</scope>
    <source>
        <strain evidence="1">81SQS9</strain>
    </source>
</reference>
<accession>A0ACB9TWR1</accession>
<proteinExistence type="predicted"/>
<protein>
    <submittedName>
        <fullName evidence="1">Nibrin-related</fullName>
    </submittedName>
</protein>